<dbReference type="OrthoDB" id="227282at2759"/>
<gene>
    <name evidence="2" type="ORF">Esi_0144_0021</name>
</gene>
<accession>D7FKG2</accession>
<dbReference type="Proteomes" id="UP000002630">
    <property type="component" value="Linkage Group LG26"/>
</dbReference>
<dbReference type="InParanoid" id="D7FKG2"/>
<sequence length="109" mass="11842">MPNEYEAFFNKASRLGADATRDLAPEERAQRAMEGEKLEDEIIEIATVLREKADEMVAETGAINFEIIQPMIDEIAVLKSKYKVVMGATETADGDGAPDADDGEDASSC</sequence>
<protein>
    <submittedName>
        <fullName evidence="2">Uncharacterized protein</fullName>
    </submittedName>
</protein>
<dbReference type="AlphaFoldDB" id="D7FKG2"/>
<evidence type="ECO:0000313" key="2">
    <source>
        <dbReference type="EMBL" id="CBJ29364.1"/>
    </source>
</evidence>
<dbReference type="EMBL" id="FN648026">
    <property type="protein sequence ID" value="CBJ29364.1"/>
    <property type="molecule type" value="Genomic_DNA"/>
</dbReference>
<keyword evidence="3" id="KW-1185">Reference proteome</keyword>
<feature type="compositionally biased region" description="Acidic residues" evidence="1">
    <location>
        <begin position="92"/>
        <end position="109"/>
    </location>
</feature>
<reference evidence="2 3" key="1">
    <citation type="journal article" date="2010" name="Nature">
        <title>The Ectocarpus genome and the independent evolution of multicellularity in brown algae.</title>
        <authorList>
            <person name="Cock J.M."/>
            <person name="Sterck L."/>
            <person name="Rouze P."/>
            <person name="Scornet D."/>
            <person name="Allen A.E."/>
            <person name="Amoutzias G."/>
            <person name="Anthouard V."/>
            <person name="Artiguenave F."/>
            <person name="Aury J.M."/>
            <person name="Badger J.H."/>
            <person name="Beszteri B."/>
            <person name="Billiau K."/>
            <person name="Bonnet E."/>
            <person name="Bothwell J.H."/>
            <person name="Bowler C."/>
            <person name="Boyen C."/>
            <person name="Brownlee C."/>
            <person name="Carrano C.J."/>
            <person name="Charrier B."/>
            <person name="Cho G.Y."/>
            <person name="Coelho S.M."/>
            <person name="Collen J."/>
            <person name="Corre E."/>
            <person name="Da Silva C."/>
            <person name="Delage L."/>
            <person name="Delaroque N."/>
            <person name="Dittami S.M."/>
            <person name="Doulbeau S."/>
            <person name="Elias M."/>
            <person name="Farnham G."/>
            <person name="Gachon C.M."/>
            <person name="Gschloessl B."/>
            <person name="Heesch S."/>
            <person name="Jabbari K."/>
            <person name="Jubin C."/>
            <person name="Kawai H."/>
            <person name="Kimura K."/>
            <person name="Kloareg B."/>
            <person name="Kupper F.C."/>
            <person name="Lang D."/>
            <person name="Le Bail A."/>
            <person name="Leblanc C."/>
            <person name="Lerouge P."/>
            <person name="Lohr M."/>
            <person name="Lopez P.J."/>
            <person name="Martens C."/>
            <person name="Maumus F."/>
            <person name="Michel G."/>
            <person name="Miranda-Saavedra D."/>
            <person name="Morales J."/>
            <person name="Moreau H."/>
            <person name="Motomura T."/>
            <person name="Nagasato C."/>
            <person name="Napoli C.A."/>
            <person name="Nelson D.R."/>
            <person name="Nyvall-Collen P."/>
            <person name="Peters A.F."/>
            <person name="Pommier C."/>
            <person name="Potin P."/>
            <person name="Poulain J."/>
            <person name="Quesneville H."/>
            <person name="Read B."/>
            <person name="Rensing S.A."/>
            <person name="Ritter A."/>
            <person name="Rousvoal S."/>
            <person name="Samanta M."/>
            <person name="Samson G."/>
            <person name="Schroeder D.C."/>
            <person name="Segurens B."/>
            <person name="Strittmatter M."/>
            <person name="Tonon T."/>
            <person name="Tregear J.W."/>
            <person name="Valentin K."/>
            <person name="von Dassow P."/>
            <person name="Yamagishi T."/>
            <person name="Van de Peer Y."/>
            <person name="Wincker P."/>
        </authorList>
    </citation>
    <scope>NUCLEOTIDE SEQUENCE [LARGE SCALE GENOMIC DNA]</scope>
    <source>
        <strain evidence="3">Ec32 / CCAP1310/4</strain>
    </source>
</reference>
<name>D7FKG2_ECTSI</name>
<feature type="region of interest" description="Disordered" evidence="1">
    <location>
        <begin position="90"/>
        <end position="109"/>
    </location>
</feature>
<dbReference type="EMBL" id="FN649751">
    <property type="protein sequence ID" value="CBJ29364.1"/>
    <property type="molecule type" value="Genomic_DNA"/>
</dbReference>
<evidence type="ECO:0000313" key="3">
    <source>
        <dbReference type="Proteomes" id="UP000002630"/>
    </source>
</evidence>
<evidence type="ECO:0000256" key="1">
    <source>
        <dbReference type="SAM" id="MobiDB-lite"/>
    </source>
</evidence>
<organism evidence="2 3">
    <name type="scientific">Ectocarpus siliculosus</name>
    <name type="common">Brown alga</name>
    <name type="synonym">Conferva siliculosa</name>
    <dbReference type="NCBI Taxonomy" id="2880"/>
    <lineage>
        <taxon>Eukaryota</taxon>
        <taxon>Sar</taxon>
        <taxon>Stramenopiles</taxon>
        <taxon>Ochrophyta</taxon>
        <taxon>PX clade</taxon>
        <taxon>Phaeophyceae</taxon>
        <taxon>Ectocarpales</taxon>
        <taxon>Ectocarpaceae</taxon>
        <taxon>Ectocarpus</taxon>
    </lineage>
</organism>
<proteinExistence type="predicted"/>